<dbReference type="Proteomes" id="UP000075766">
    <property type="component" value="Unassembled WGS sequence"/>
</dbReference>
<dbReference type="EMBL" id="LSYU01000037">
    <property type="protein sequence ID" value="KXX65198.1"/>
    <property type="molecule type" value="Genomic_DNA"/>
</dbReference>
<gene>
    <name evidence="2" type="ORF">AY586_10595</name>
</gene>
<accession>A0ABR5VHG6</accession>
<name>A0ABR5VHG6_MARGR</name>
<organism evidence="2 3">
    <name type="scientific">Marichromatium gracile</name>
    <name type="common">Chromatium gracile</name>
    <dbReference type="NCBI Taxonomy" id="1048"/>
    <lineage>
        <taxon>Bacteria</taxon>
        <taxon>Pseudomonadati</taxon>
        <taxon>Pseudomonadota</taxon>
        <taxon>Gammaproteobacteria</taxon>
        <taxon>Chromatiales</taxon>
        <taxon>Chromatiaceae</taxon>
        <taxon>Marichromatium</taxon>
    </lineage>
</organism>
<evidence type="ECO:0008006" key="4">
    <source>
        <dbReference type="Google" id="ProtNLM"/>
    </source>
</evidence>
<proteinExistence type="predicted"/>
<evidence type="ECO:0000313" key="2">
    <source>
        <dbReference type="EMBL" id="KXX65198.1"/>
    </source>
</evidence>
<reference evidence="2 3" key="1">
    <citation type="submission" date="2016-02" db="EMBL/GenBank/DDBJ databases">
        <title>Genome sequence of Marichromatium gracile YL-28, a purple sulfur bacterium.</title>
        <authorList>
            <person name="Zhao C."/>
            <person name="Hong X."/>
            <person name="Chen S."/>
            <person name="Yang S."/>
        </authorList>
    </citation>
    <scope>NUCLEOTIDE SEQUENCE [LARGE SCALE GENOMIC DNA]</scope>
    <source>
        <strain evidence="2 3">YL28</strain>
    </source>
</reference>
<keyword evidence="3" id="KW-1185">Reference proteome</keyword>
<evidence type="ECO:0000256" key="1">
    <source>
        <dbReference type="SAM" id="MobiDB-lite"/>
    </source>
</evidence>
<evidence type="ECO:0000313" key="3">
    <source>
        <dbReference type="Proteomes" id="UP000075766"/>
    </source>
</evidence>
<feature type="region of interest" description="Disordered" evidence="1">
    <location>
        <begin position="33"/>
        <end position="62"/>
    </location>
</feature>
<sequence length="62" mass="7077">MESAMQKIPKRVYTLEFKEQAVKLAQSGRSIASVAGHPRRDRWRLRQSAEGAGAARPWPERE</sequence>
<comment type="caution">
    <text evidence="2">The sequence shown here is derived from an EMBL/GenBank/DDBJ whole genome shotgun (WGS) entry which is preliminary data.</text>
</comment>
<protein>
    <recommendedName>
        <fullName evidence="4">Transposase</fullName>
    </recommendedName>
</protein>